<feature type="compositionally biased region" description="Polar residues" evidence="8">
    <location>
        <begin position="279"/>
        <end position="293"/>
    </location>
</feature>
<protein>
    <submittedName>
        <fullName evidence="10">Putative MLO-like protein 13</fullName>
    </submittedName>
</protein>
<dbReference type="PANTHER" id="PTHR31942:SF54">
    <property type="entry name" value="MLO-LIKE PROTEIN 13"/>
    <property type="match status" value="1"/>
</dbReference>
<keyword evidence="6 9" id="KW-0472">Membrane</keyword>
<evidence type="ECO:0000256" key="3">
    <source>
        <dbReference type="ARBA" id="ARBA00022692"/>
    </source>
</evidence>
<evidence type="ECO:0000256" key="7">
    <source>
        <dbReference type="ARBA" id="ARBA00023265"/>
    </source>
</evidence>
<dbReference type="InterPro" id="IPR004326">
    <property type="entry name" value="Mlo"/>
</dbReference>
<evidence type="ECO:0000256" key="9">
    <source>
        <dbReference type="SAM" id="Phobius"/>
    </source>
</evidence>
<keyword evidence="5 9" id="KW-1133">Transmembrane helix</keyword>
<keyword evidence="4" id="KW-0611">Plant defense</keyword>
<keyword evidence="7" id="KW-0568">Pathogenesis-related protein</keyword>
<organism evidence="10 11">
    <name type="scientific">Cocos nucifera</name>
    <name type="common">Coconut palm</name>
    <dbReference type="NCBI Taxonomy" id="13894"/>
    <lineage>
        <taxon>Eukaryota</taxon>
        <taxon>Viridiplantae</taxon>
        <taxon>Streptophyta</taxon>
        <taxon>Embryophyta</taxon>
        <taxon>Tracheophyta</taxon>
        <taxon>Spermatophyta</taxon>
        <taxon>Magnoliopsida</taxon>
        <taxon>Liliopsida</taxon>
        <taxon>Arecaceae</taxon>
        <taxon>Arecoideae</taxon>
        <taxon>Cocoseae</taxon>
        <taxon>Attaleinae</taxon>
        <taxon>Cocos</taxon>
    </lineage>
</organism>
<feature type="transmembrane region" description="Helical" evidence="9">
    <location>
        <begin position="33"/>
        <end position="57"/>
    </location>
</feature>
<evidence type="ECO:0000313" key="10">
    <source>
        <dbReference type="EMBL" id="KAG1326768.1"/>
    </source>
</evidence>
<dbReference type="GO" id="GO:0006952">
    <property type="term" value="P:defense response"/>
    <property type="evidence" value="ECO:0007669"/>
    <property type="project" value="UniProtKB-KW"/>
</dbReference>
<feature type="transmembrane region" description="Helical" evidence="9">
    <location>
        <begin position="154"/>
        <end position="178"/>
    </location>
</feature>
<proteinExistence type="inferred from homology"/>
<dbReference type="Pfam" id="PF03094">
    <property type="entry name" value="Mlo"/>
    <property type="match status" value="2"/>
</dbReference>
<accession>A0A8K0HUU2</accession>
<comment type="caution">
    <text evidence="10">The sequence shown here is derived from an EMBL/GenBank/DDBJ whole genome shotgun (WGS) entry which is preliminary data.</text>
</comment>
<dbReference type="GO" id="GO:0016020">
    <property type="term" value="C:membrane"/>
    <property type="evidence" value="ECO:0007669"/>
    <property type="project" value="UniProtKB-SubCell"/>
</dbReference>
<keyword evidence="11" id="KW-1185">Reference proteome</keyword>
<reference evidence="10" key="1">
    <citation type="journal article" date="2017" name="Gigascience">
        <title>The genome draft of coconut (Cocos nucifera).</title>
        <authorList>
            <person name="Xiao Y."/>
            <person name="Xu P."/>
            <person name="Fan H."/>
            <person name="Baudouin L."/>
            <person name="Xia W."/>
            <person name="Bocs S."/>
            <person name="Xu J."/>
            <person name="Li Q."/>
            <person name="Guo A."/>
            <person name="Zhou L."/>
            <person name="Li J."/>
            <person name="Wu Y."/>
            <person name="Ma Z."/>
            <person name="Armero A."/>
            <person name="Issali A.E."/>
            <person name="Liu N."/>
            <person name="Peng M."/>
            <person name="Yang Y."/>
        </authorList>
    </citation>
    <scope>NUCLEOTIDE SEQUENCE</scope>
    <source>
        <tissue evidence="10">Spear leaf of Hainan Tall coconut</tissue>
    </source>
</reference>
<reference evidence="10" key="2">
    <citation type="submission" date="2019-07" db="EMBL/GenBank/DDBJ databases">
        <authorList>
            <person name="Yang Y."/>
            <person name="Bocs S."/>
            <person name="Baudouin L."/>
        </authorList>
    </citation>
    <scope>NUCLEOTIDE SEQUENCE</scope>
    <source>
        <tissue evidence="10">Spear leaf of Hainan Tall coconut</tissue>
    </source>
</reference>
<name>A0A8K0HUU2_COCNU</name>
<evidence type="ECO:0000256" key="1">
    <source>
        <dbReference type="ARBA" id="ARBA00004141"/>
    </source>
</evidence>
<evidence type="ECO:0000256" key="8">
    <source>
        <dbReference type="SAM" id="MobiDB-lite"/>
    </source>
</evidence>
<keyword evidence="3 9" id="KW-0812">Transmembrane</keyword>
<evidence type="ECO:0000256" key="2">
    <source>
        <dbReference type="ARBA" id="ARBA00006574"/>
    </source>
</evidence>
<dbReference type="EMBL" id="CM017872">
    <property type="protein sequence ID" value="KAG1326768.1"/>
    <property type="molecule type" value="Genomic_DNA"/>
</dbReference>
<feature type="transmembrane region" description="Helical" evidence="9">
    <location>
        <begin position="198"/>
        <end position="219"/>
    </location>
</feature>
<dbReference type="AlphaFoldDB" id="A0A8K0HUU2"/>
<dbReference type="PANTHER" id="PTHR31942">
    <property type="entry name" value="MLO-LIKE PROTEIN 1"/>
    <property type="match status" value="1"/>
</dbReference>
<gene>
    <name evidence="10" type="ORF">COCNU_01G007020</name>
</gene>
<evidence type="ECO:0000256" key="4">
    <source>
        <dbReference type="ARBA" id="ARBA00022821"/>
    </source>
</evidence>
<comment type="subcellular location">
    <subcellularLocation>
        <location evidence="1">Membrane</location>
        <topology evidence="1">Multi-pass membrane protein</topology>
    </subcellularLocation>
</comment>
<sequence>MWRRKRRLWRPSEHARGPSVATVDISSGHPLPFYLFLSSFALSLVPFFAFVLVHMSFFKQFYASVTKSDYRALREGFIMRHCPTSPNFNFHKYMMRALEDDFKRVVGISWYLWLFVVIFLLLNVHDLAELLGADAERPARVKPSDEHFWFNRPGIMLYLIHFILFQNAFEIAFFFWIWSTYGFNSCIMESVGYLIPRLVFGVMIQVLCSYSTLPLYAIVTQMGDMFKRAIFAEHMQLMLHGWVEGVRKRKRAGFSAFRGLFGHKNKKRSSSGSDIPMQRMTSQVPGSSHNVRQPATLEGTIASSMEISQVQDG</sequence>
<dbReference type="Proteomes" id="UP000797356">
    <property type="component" value="Chromosome 1"/>
</dbReference>
<comment type="similarity">
    <text evidence="2">Belongs to the MLO family.</text>
</comment>
<evidence type="ECO:0000256" key="5">
    <source>
        <dbReference type="ARBA" id="ARBA00022989"/>
    </source>
</evidence>
<evidence type="ECO:0000313" key="11">
    <source>
        <dbReference type="Proteomes" id="UP000797356"/>
    </source>
</evidence>
<evidence type="ECO:0000256" key="6">
    <source>
        <dbReference type="ARBA" id="ARBA00023136"/>
    </source>
</evidence>
<feature type="transmembrane region" description="Helical" evidence="9">
    <location>
        <begin position="110"/>
        <end position="133"/>
    </location>
</feature>
<dbReference type="OrthoDB" id="1388414at2759"/>
<feature type="region of interest" description="Disordered" evidence="8">
    <location>
        <begin position="264"/>
        <end position="293"/>
    </location>
</feature>